<dbReference type="eggNOG" id="COG3595">
    <property type="taxonomic scope" value="Bacteria"/>
</dbReference>
<gene>
    <name evidence="3" type="ORF">NIASO_07470</name>
</gene>
<protein>
    <recommendedName>
        <fullName evidence="2">DUF4097 domain-containing protein</fullName>
    </recommendedName>
</protein>
<dbReference type="PANTHER" id="PTHR34094">
    <property type="match status" value="1"/>
</dbReference>
<keyword evidence="1" id="KW-0732">Signal</keyword>
<dbReference type="HOGENOM" id="CLU_064050_0_0_10"/>
<dbReference type="KEGG" id="nso:NIASO_07470"/>
<evidence type="ECO:0000313" key="3">
    <source>
        <dbReference type="EMBL" id="AHF15040.1"/>
    </source>
</evidence>
<evidence type="ECO:0000256" key="1">
    <source>
        <dbReference type="SAM" id="SignalP"/>
    </source>
</evidence>
<dbReference type="Pfam" id="PF13349">
    <property type="entry name" value="DUF4097"/>
    <property type="match status" value="1"/>
</dbReference>
<feature type="signal peptide" evidence="1">
    <location>
        <begin position="1"/>
        <end position="19"/>
    </location>
</feature>
<dbReference type="STRING" id="929713.NIASO_07470"/>
<dbReference type="Proteomes" id="UP000003586">
    <property type="component" value="Chromosome"/>
</dbReference>
<dbReference type="EMBL" id="CP007035">
    <property type="protein sequence ID" value="AHF15040.1"/>
    <property type="molecule type" value="Genomic_DNA"/>
</dbReference>
<dbReference type="RefSeq" id="WP_008584916.1">
    <property type="nucleotide sequence ID" value="NZ_CP007035.1"/>
</dbReference>
<feature type="domain" description="DUF4097" evidence="2">
    <location>
        <begin position="183"/>
        <end position="344"/>
    </location>
</feature>
<evidence type="ECO:0000313" key="4">
    <source>
        <dbReference type="Proteomes" id="UP000003586"/>
    </source>
</evidence>
<dbReference type="OrthoDB" id="1523429at2"/>
<sequence>MRKKILLLALSLSVIFANAQRRPGASPYLTQSFNAGAVHTINVETSGGSITVEGGKGKGTVEMYVWPSNSDRRKQLSPTEIKAILEQYYDIDVRVEGNRLIAKAKRKNNRWSDRTALSVSFVVYSGTAVNSELYTSGGSIALANVTGDQLFRTSGGSLKIDHAGGKIKGSTSGGGIELSNSRDNIDLSTSGGSIQADHVSGTIRLSTSGGSLALSDLTGDVNAHTSGGSITASDINGTFITGTSGGSVTLKGISGNLEAHTSGGRIAAAMVRTKDYVKLSTSAGSIDLRLPRTPDVQLNLRGSRVMVSPLNNFNGSIDKNRVSGTLGNGRLQVAATASSGTVEVSL</sequence>
<evidence type="ECO:0000259" key="2">
    <source>
        <dbReference type="Pfam" id="PF13349"/>
    </source>
</evidence>
<reference evidence="3 4" key="1">
    <citation type="submission" date="2013-12" db="EMBL/GenBank/DDBJ databases">
        <authorList>
            <consortium name="DOE Joint Genome Institute"/>
            <person name="Eisen J."/>
            <person name="Huntemann M."/>
            <person name="Han J."/>
            <person name="Chen A."/>
            <person name="Kyrpides N."/>
            <person name="Mavromatis K."/>
            <person name="Markowitz V."/>
            <person name="Palaniappan K."/>
            <person name="Ivanova N."/>
            <person name="Schaumberg A."/>
            <person name="Pati A."/>
            <person name="Liolios K."/>
            <person name="Nordberg H.P."/>
            <person name="Cantor M.N."/>
            <person name="Hua S.X."/>
            <person name="Woyke T."/>
        </authorList>
    </citation>
    <scope>NUCLEOTIDE SEQUENCE [LARGE SCALE GENOMIC DNA]</scope>
    <source>
        <strain evidence="4">DSM 19437</strain>
    </source>
</reference>
<keyword evidence="4" id="KW-1185">Reference proteome</keyword>
<dbReference type="PANTHER" id="PTHR34094:SF1">
    <property type="entry name" value="PROTEIN FAM185A"/>
    <property type="match status" value="1"/>
</dbReference>
<name>W0EW60_9BACT</name>
<organism evidence="3 4">
    <name type="scientific">Niabella soli DSM 19437</name>
    <dbReference type="NCBI Taxonomy" id="929713"/>
    <lineage>
        <taxon>Bacteria</taxon>
        <taxon>Pseudomonadati</taxon>
        <taxon>Bacteroidota</taxon>
        <taxon>Chitinophagia</taxon>
        <taxon>Chitinophagales</taxon>
        <taxon>Chitinophagaceae</taxon>
        <taxon>Niabella</taxon>
    </lineage>
</organism>
<dbReference type="AlphaFoldDB" id="W0EW60"/>
<proteinExistence type="predicted"/>
<feature type="chain" id="PRO_5004788005" description="DUF4097 domain-containing protein" evidence="1">
    <location>
        <begin position="20"/>
        <end position="346"/>
    </location>
</feature>
<dbReference type="InterPro" id="IPR025164">
    <property type="entry name" value="Toastrack_DUF4097"/>
</dbReference>
<accession>W0EW60</accession>